<reference evidence="6 7" key="1">
    <citation type="submission" date="2020-07" db="EMBL/GenBank/DDBJ databases">
        <authorList>
            <person name="Criscuolo A."/>
        </authorList>
    </citation>
    <scope>NUCLEOTIDE SEQUENCE [LARGE SCALE GENOMIC DNA]</scope>
    <source>
        <strain evidence="6">CIP111649</strain>
    </source>
</reference>
<dbReference type="InterPro" id="IPR009057">
    <property type="entry name" value="Homeodomain-like_sf"/>
</dbReference>
<protein>
    <recommendedName>
        <fullName evidence="8">MurR/RpiR family transcriptional regulator</fullName>
    </recommendedName>
</protein>
<evidence type="ECO:0000259" key="4">
    <source>
        <dbReference type="PROSITE" id="PS51071"/>
    </source>
</evidence>
<evidence type="ECO:0000259" key="5">
    <source>
        <dbReference type="PROSITE" id="PS51464"/>
    </source>
</evidence>
<dbReference type="PROSITE" id="PS51071">
    <property type="entry name" value="HTH_RPIR"/>
    <property type="match status" value="1"/>
</dbReference>
<keyword evidence="2" id="KW-0238">DNA-binding</keyword>
<dbReference type="GO" id="GO:0003700">
    <property type="term" value="F:DNA-binding transcription factor activity"/>
    <property type="evidence" value="ECO:0007669"/>
    <property type="project" value="InterPro"/>
</dbReference>
<dbReference type="InterPro" id="IPR046348">
    <property type="entry name" value="SIS_dom_sf"/>
</dbReference>
<organism evidence="6 7">
    <name type="scientific">Jeotgalicoccus meleagridis</name>
    <dbReference type="NCBI Taxonomy" id="2759181"/>
    <lineage>
        <taxon>Bacteria</taxon>
        <taxon>Bacillati</taxon>
        <taxon>Bacillota</taxon>
        <taxon>Bacilli</taxon>
        <taxon>Bacillales</taxon>
        <taxon>Staphylococcaceae</taxon>
        <taxon>Jeotgalicoccus</taxon>
    </lineage>
</organism>
<dbReference type="Pfam" id="PF01418">
    <property type="entry name" value="HTH_6"/>
    <property type="match status" value="1"/>
</dbReference>
<dbReference type="PROSITE" id="PS51464">
    <property type="entry name" value="SIS"/>
    <property type="match status" value="1"/>
</dbReference>
<dbReference type="GO" id="GO:1901135">
    <property type="term" value="P:carbohydrate derivative metabolic process"/>
    <property type="evidence" value="ECO:0007669"/>
    <property type="project" value="InterPro"/>
</dbReference>
<name>A0A6V7R3Q3_9STAP</name>
<gene>
    <name evidence="6" type="ORF">JEODO184_00361</name>
</gene>
<evidence type="ECO:0000313" key="7">
    <source>
        <dbReference type="Proteomes" id="UP000589351"/>
    </source>
</evidence>
<dbReference type="GO" id="GO:0097367">
    <property type="term" value="F:carbohydrate derivative binding"/>
    <property type="evidence" value="ECO:0007669"/>
    <property type="project" value="InterPro"/>
</dbReference>
<dbReference type="Gene3D" id="3.40.50.10490">
    <property type="entry name" value="Glucose-6-phosphate isomerase like protein, domain 1"/>
    <property type="match status" value="1"/>
</dbReference>
<dbReference type="RefSeq" id="WP_185124910.1">
    <property type="nucleotide sequence ID" value="NZ_CAJEWD010000003.1"/>
</dbReference>
<dbReference type="InterPro" id="IPR036388">
    <property type="entry name" value="WH-like_DNA-bd_sf"/>
</dbReference>
<dbReference type="PANTHER" id="PTHR30514">
    <property type="entry name" value="GLUCOKINASE"/>
    <property type="match status" value="1"/>
</dbReference>
<keyword evidence="7" id="KW-1185">Reference proteome</keyword>
<evidence type="ECO:0000256" key="3">
    <source>
        <dbReference type="ARBA" id="ARBA00023163"/>
    </source>
</evidence>
<dbReference type="InterPro" id="IPR047640">
    <property type="entry name" value="RpiR-like"/>
</dbReference>
<evidence type="ECO:0008006" key="8">
    <source>
        <dbReference type="Google" id="ProtNLM"/>
    </source>
</evidence>
<accession>A0A6V7R3Q3</accession>
<feature type="domain" description="SIS" evidence="5">
    <location>
        <begin position="125"/>
        <end position="281"/>
    </location>
</feature>
<dbReference type="PANTHER" id="PTHR30514:SF18">
    <property type="entry name" value="RPIR-FAMILY TRANSCRIPTIONAL REGULATOR"/>
    <property type="match status" value="1"/>
</dbReference>
<evidence type="ECO:0000256" key="2">
    <source>
        <dbReference type="ARBA" id="ARBA00023125"/>
    </source>
</evidence>
<dbReference type="InterPro" id="IPR000281">
    <property type="entry name" value="HTH_RpiR"/>
</dbReference>
<dbReference type="EMBL" id="CAJEWD010000003">
    <property type="protein sequence ID" value="CAD2071695.1"/>
    <property type="molecule type" value="Genomic_DNA"/>
</dbReference>
<evidence type="ECO:0000256" key="1">
    <source>
        <dbReference type="ARBA" id="ARBA00023015"/>
    </source>
</evidence>
<dbReference type="InterPro" id="IPR001347">
    <property type="entry name" value="SIS_dom"/>
</dbReference>
<proteinExistence type="predicted"/>
<comment type="caution">
    <text evidence="6">The sequence shown here is derived from an EMBL/GenBank/DDBJ whole genome shotgun (WGS) entry which is preliminary data.</text>
</comment>
<sequence>MTDNIIKKIIEEKDKMSKKQKQFCEFVLDNYQNLEIYTISTMAEKSGVGTTTILRTINALGYDSLNDFKVAIHEVRIDSHAPTWWQFEDEEKTDKMSQARNVWKDINLLQQHSMDNNLEESILKTINLFKDTRNINIFGLRTSRSVAIYLENSINQFYPKCNQLSYEPHFIFDRLYHVNQDEVLVLIALSQYTQLTYQVAEYAVEKGIPIILITDNPNNTIIPMATVTMKLAHYDKHYSLVPAISLVETLAVVLGSNLDDDRQKILREVGSLIADKDITQL</sequence>
<dbReference type="InterPro" id="IPR035472">
    <property type="entry name" value="RpiR-like_SIS"/>
</dbReference>
<keyword evidence="1" id="KW-0805">Transcription regulation</keyword>
<dbReference type="SUPFAM" id="SSF53697">
    <property type="entry name" value="SIS domain"/>
    <property type="match status" value="1"/>
</dbReference>
<dbReference type="AlphaFoldDB" id="A0A6V7R3Q3"/>
<keyword evidence="3" id="KW-0804">Transcription</keyword>
<dbReference type="Proteomes" id="UP000589351">
    <property type="component" value="Unassembled WGS sequence"/>
</dbReference>
<dbReference type="CDD" id="cd05013">
    <property type="entry name" value="SIS_RpiR"/>
    <property type="match status" value="1"/>
</dbReference>
<feature type="domain" description="HTH rpiR-type" evidence="4">
    <location>
        <begin position="3"/>
        <end position="79"/>
    </location>
</feature>
<dbReference type="Gene3D" id="1.10.10.10">
    <property type="entry name" value="Winged helix-like DNA-binding domain superfamily/Winged helix DNA-binding domain"/>
    <property type="match status" value="1"/>
</dbReference>
<dbReference type="SUPFAM" id="SSF46689">
    <property type="entry name" value="Homeodomain-like"/>
    <property type="match status" value="1"/>
</dbReference>
<dbReference type="Pfam" id="PF01380">
    <property type="entry name" value="SIS"/>
    <property type="match status" value="1"/>
</dbReference>
<dbReference type="GO" id="GO:0003677">
    <property type="term" value="F:DNA binding"/>
    <property type="evidence" value="ECO:0007669"/>
    <property type="project" value="UniProtKB-KW"/>
</dbReference>
<evidence type="ECO:0000313" key="6">
    <source>
        <dbReference type="EMBL" id="CAD2071695.1"/>
    </source>
</evidence>